<name>A0A6A4GYG0_9AGAR</name>
<dbReference type="AlphaFoldDB" id="A0A6A4GYG0"/>
<dbReference type="EMBL" id="ML769646">
    <property type="protein sequence ID" value="KAE9390798.1"/>
    <property type="molecule type" value="Genomic_DNA"/>
</dbReference>
<accession>A0A6A4GYG0</accession>
<reference evidence="2" key="1">
    <citation type="journal article" date="2019" name="Environ. Microbiol.">
        <title>Fungal ecological strategies reflected in gene transcription - a case study of two litter decomposers.</title>
        <authorList>
            <person name="Barbi F."/>
            <person name="Kohler A."/>
            <person name="Barry K."/>
            <person name="Baskaran P."/>
            <person name="Daum C."/>
            <person name="Fauchery L."/>
            <person name="Ihrmark K."/>
            <person name="Kuo A."/>
            <person name="LaButti K."/>
            <person name="Lipzen A."/>
            <person name="Morin E."/>
            <person name="Grigoriev I.V."/>
            <person name="Henrissat B."/>
            <person name="Lindahl B."/>
            <person name="Martin F."/>
        </authorList>
    </citation>
    <scope>NUCLEOTIDE SEQUENCE</scope>
    <source>
        <strain evidence="2">JB14</strain>
    </source>
</reference>
<protein>
    <submittedName>
        <fullName evidence="2">Uncharacterized protein</fullName>
    </submittedName>
</protein>
<proteinExistence type="predicted"/>
<dbReference type="Proteomes" id="UP000799118">
    <property type="component" value="Unassembled WGS sequence"/>
</dbReference>
<evidence type="ECO:0000313" key="2">
    <source>
        <dbReference type="EMBL" id="KAE9390798.1"/>
    </source>
</evidence>
<sequence>MPANDSKKDIKKKLPVTQKPKFDLTVLYPKDNEISKTSIIKKLKERKIYADKDHQAMLEILGDPLRSIFTGKVTARFYDLHLFESILQDFSIAREPATAMPQTPKKAKQLPTPAKTPRKRKRLRSPSLDISDPIPSVGTSFNCSTGRNVRHRHLSHDEVAFIERSASPSSHRGTKEDPIILI</sequence>
<gene>
    <name evidence="2" type="ORF">BT96DRAFT_1001933</name>
</gene>
<keyword evidence="3" id="KW-1185">Reference proteome</keyword>
<organism evidence="2 3">
    <name type="scientific">Gymnopus androsaceus JB14</name>
    <dbReference type="NCBI Taxonomy" id="1447944"/>
    <lineage>
        <taxon>Eukaryota</taxon>
        <taxon>Fungi</taxon>
        <taxon>Dikarya</taxon>
        <taxon>Basidiomycota</taxon>
        <taxon>Agaricomycotina</taxon>
        <taxon>Agaricomycetes</taxon>
        <taxon>Agaricomycetidae</taxon>
        <taxon>Agaricales</taxon>
        <taxon>Marasmiineae</taxon>
        <taxon>Omphalotaceae</taxon>
        <taxon>Gymnopus</taxon>
    </lineage>
</organism>
<evidence type="ECO:0000256" key="1">
    <source>
        <dbReference type="SAM" id="MobiDB-lite"/>
    </source>
</evidence>
<feature type="region of interest" description="Disordered" evidence="1">
    <location>
        <begin position="97"/>
        <end position="133"/>
    </location>
</feature>
<evidence type="ECO:0000313" key="3">
    <source>
        <dbReference type="Proteomes" id="UP000799118"/>
    </source>
</evidence>